<sequence>MRLAGLAARAGAMAEKGFCARGAFAGRSGSEARS</sequence>
<dbReference type="Proteomes" id="UP000198346">
    <property type="component" value="Unassembled WGS sequence"/>
</dbReference>
<gene>
    <name evidence="1" type="ORF">SAMN06297382_2079</name>
</gene>
<evidence type="ECO:0000313" key="1">
    <source>
        <dbReference type="EMBL" id="SNT74171.1"/>
    </source>
</evidence>
<proteinExistence type="predicted"/>
<protein>
    <submittedName>
        <fullName evidence="1">Uncharacterized protein</fullName>
    </submittedName>
</protein>
<reference evidence="1 2" key="1">
    <citation type="submission" date="2017-07" db="EMBL/GenBank/DDBJ databases">
        <authorList>
            <person name="Sun Z.S."/>
            <person name="Albrecht U."/>
            <person name="Echele G."/>
            <person name="Lee C.C."/>
        </authorList>
    </citation>
    <scope>NUCLEOTIDE SEQUENCE [LARGE SCALE GENOMIC DNA]</scope>
    <source>
        <strain evidence="1 2">CGMCC 1.12710</strain>
    </source>
</reference>
<accession>A0A239PV46</accession>
<organism evidence="1 2">
    <name type="scientific">Amphiplicatus metriothermophilus</name>
    <dbReference type="NCBI Taxonomy" id="1519374"/>
    <lineage>
        <taxon>Bacteria</taxon>
        <taxon>Pseudomonadati</taxon>
        <taxon>Pseudomonadota</taxon>
        <taxon>Alphaproteobacteria</taxon>
        <taxon>Parvularculales</taxon>
        <taxon>Parvularculaceae</taxon>
        <taxon>Amphiplicatus</taxon>
    </lineage>
</organism>
<evidence type="ECO:0000313" key="2">
    <source>
        <dbReference type="Proteomes" id="UP000198346"/>
    </source>
</evidence>
<name>A0A239PV46_9PROT</name>
<dbReference type="AlphaFoldDB" id="A0A239PV46"/>
<keyword evidence="2" id="KW-1185">Reference proteome</keyword>
<dbReference type="EMBL" id="FZQA01000004">
    <property type="protein sequence ID" value="SNT74171.1"/>
    <property type="molecule type" value="Genomic_DNA"/>
</dbReference>